<feature type="transmembrane region" description="Helical" evidence="1">
    <location>
        <begin position="81"/>
        <end position="99"/>
    </location>
</feature>
<gene>
    <name evidence="2" type="ORF">ACH5RR_011952</name>
</gene>
<name>A0ABD3A6B1_9GENT</name>
<keyword evidence="1" id="KW-0812">Transmembrane</keyword>
<sequence>MADQNMSRTNYWQIPRSFSQQINAAFINLQFYISYYFFQAELPAVIFPHPTFAFTMTVTLALLQVKYQVKDSKTPFESHPLMTSIAITSFLLYCFAYSIELRRSSSNLRYPIRVRNLVRCSLLLTGSLCVATTASFLFPDSVKPVVFIFYFMSSAAELLFWVYQRFIRVSRASHERGRRIQQIFMNIWSFMTRCFNNRRPILPL</sequence>
<feature type="transmembrane region" description="Helical" evidence="1">
    <location>
        <begin position="120"/>
        <end position="138"/>
    </location>
</feature>
<evidence type="ECO:0000313" key="2">
    <source>
        <dbReference type="EMBL" id="KAL3527296.1"/>
    </source>
</evidence>
<feature type="transmembrane region" description="Helical" evidence="1">
    <location>
        <begin position="144"/>
        <end position="163"/>
    </location>
</feature>
<reference evidence="2 3" key="1">
    <citation type="submission" date="2024-11" db="EMBL/GenBank/DDBJ databases">
        <title>A near-complete genome assembly of Cinchona calisaya.</title>
        <authorList>
            <person name="Lian D.C."/>
            <person name="Zhao X.W."/>
            <person name="Wei L."/>
        </authorList>
    </citation>
    <scope>NUCLEOTIDE SEQUENCE [LARGE SCALE GENOMIC DNA]</scope>
    <source>
        <tissue evidence="2">Nenye</tissue>
    </source>
</reference>
<evidence type="ECO:0000256" key="1">
    <source>
        <dbReference type="SAM" id="Phobius"/>
    </source>
</evidence>
<proteinExistence type="predicted"/>
<dbReference type="EMBL" id="JBJUIK010000005">
    <property type="protein sequence ID" value="KAL3527296.1"/>
    <property type="molecule type" value="Genomic_DNA"/>
</dbReference>
<dbReference type="PANTHER" id="PTHR34115:SF5">
    <property type="entry name" value="PROTEIN, PUTATIVE-RELATED"/>
    <property type="match status" value="1"/>
</dbReference>
<keyword evidence="3" id="KW-1185">Reference proteome</keyword>
<protein>
    <submittedName>
        <fullName evidence="2">Uncharacterized protein</fullName>
    </submittedName>
</protein>
<feature type="transmembrane region" description="Helical" evidence="1">
    <location>
        <begin position="50"/>
        <end position="69"/>
    </location>
</feature>
<dbReference type="AlphaFoldDB" id="A0ABD3A6B1"/>
<dbReference type="Proteomes" id="UP001630127">
    <property type="component" value="Unassembled WGS sequence"/>
</dbReference>
<keyword evidence="1" id="KW-0472">Membrane</keyword>
<dbReference type="PANTHER" id="PTHR34115">
    <property type="entry name" value="PROTEIN, PUTATIVE-RELATED"/>
    <property type="match status" value="1"/>
</dbReference>
<evidence type="ECO:0000313" key="3">
    <source>
        <dbReference type="Proteomes" id="UP001630127"/>
    </source>
</evidence>
<dbReference type="InterPro" id="IPR053258">
    <property type="entry name" value="Ca-permeable_cation_channel"/>
</dbReference>
<comment type="caution">
    <text evidence="2">The sequence shown here is derived from an EMBL/GenBank/DDBJ whole genome shotgun (WGS) entry which is preliminary data.</text>
</comment>
<accession>A0ABD3A6B1</accession>
<keyword evidence="1" id="KW-1133">Transmembrane helix</keyword>
<organism evidence="2 3">
    <name type="scientific">Cinchona calisaya</name>
    <dbReference type="NCBI Taxonomy" id="153742"/>
    <lineage>
        <taxon>Eukaryota</taxon>
        <taxon>Viridiplantae</taxon>
        <taxon>Streptophyta</taxon>
        <taxon>Embryophyta</taxon>
        <taxon>Tracheophyta</taxon>
        <taxon>Spermatophyta</taxon>
        <taxon>Magnoliopsida</taxon>
        <taxon>eudicotyledons</taxon>
        <taxon>Gunneridae</taxon>
        <taxon>Pentapetalae</taxon>
        <taxon>asterids</taxon>
        <taxon>lamiids</taxon>
        <taxon>Gentianales</taxon>
        <taxon>Rubiaceae</taxon>
        <taxon>Cinchonoideae</taxon>
        <taxon>Cinchoneae</taxon>
        <taxon>Cinchona</taxon>
    </lineage>
</organism>